<protein>
    <submittedName>
        <fullName evidence="1">Uncharacterized protein</fullName>
    </submittedName>
</protein>
<comment type="caution">
    <text evidence="1">The sequence shown here is derived from an EMBL/GenBank/DDBJ whole genome shotgun (WGS) entry which is preliminary data.</text>
</comment>
<dbReference type="Proteomes" id="UP000824469">
    <property type="component" value="Unassembled WGS sequence"/>
</dbReference>
<feature type="non-terminal residue" evidence="1">
    <location>
        <position position="122"/>
    </location>
</feature>
<keyword evidence="2" id="KW-1185">Reference proteome</keyword>
<dbReference type="AlphaFoldDB" id="A0AA38CCQ5"/>
<organism evidence="1 2">
    <name type="scientific">Taxus chinensis</name>
    <name type="common">Chinese yew</name>
    <name type="synonym">Taxus wallichiana var. chinensis</name>
    <dbReference type="NCBI Taxonomy" id="29808"/>
    <lineage>
        <taxon>Eukaryota</taxon>
        <taxon>Viridiplantae</taxon>
        <taxon>Streptophyta</taxon>
        <taxon>Embryophyta</taxon>
        <taxon>Tracheophyta</taxon>
        <taxon>Spermatophyta</taxon>
        <taxon>Pinopsida</taxon>
        <taxon>Pinidae</taxon>
        <taxon>Conifers II</taxon>
        <taxon>Cupressales</taxon>
        <taxon>Taxaceae</taxon>
        <taxon>Taxus</taxon>
    </lineage>
</organism>
<reference evidence="1 2" key="1">
    <citation type="journal article" date="2021" name="Nat. Plants">
        <title>The Taxus genome provides insights into paclitaxel biosynthesis.</title>
        <authorList>
            <person name="Xiong X."/>
            <person name="Gou J."/>
            <person name="Liao Q."/>
            <person name="Li Y."/>
            <person name="Zhou Q."/>
            <person name="Bi G."/>
            <person name="Li C."/>
            <person name="Du R."/>
            <person name="Wang X."/>
            <person name="Sun T."/>
            <person name="Guo L."/>
            <person name="Liang H."/>
            <person name="Lu P."/>
            <person name="Wu Y."/>
            <person name="Zhang Z."/>
            <person name="Ro D.K."/>
            <person name="Shang Y."/>
            <person name="Huang S."/>
            <person name="Yan J."/>
        </authorList>
    </citation>
    <scope>NUCLEOTIDE SEQUENCE [LARGE SCALE GENOMIC DNA]</scope>
    <source>
        <strain evidence="1">Ta-2019</strain>
    </source>
</reference>
<dbReference type="EMBL" id="JAHRHJ020000010">
    <property type="protein sequence ID" value="KAH9297605.1"/>
    <property type="molecule type" value="Genomic_DNA"/>
</dbReference>
<sequence>MTTREIPGGRGGGAIRDTQAQLMEEIRNLRTSLQDVDMSQRRGIKKGDISEEEPYIEMEELDVTLPEERVEYRMIKYIMGVISKPKIEIPMYEITLKPKGLIDWVDVMDKYFEYEEVDDDKK</sequence>
<gene>
    <name evidence="1" type="ORF">KI387_029287</name>
</gene>
<evidence type="ECO:0000313" key="1">
    <source>
        <dbReference type="EMBL" id="KAH9297605.1"/>
    </source>
</evidence>
<proteinExistence type="predicted"/>
<name>A0AA38CCQ5_TAXCH</name>
<evidence type="ECO:0000313" key="2">
    <source>
        <dbReference type="Proteomes" id="UP000824469"/>
    </source>
</evidence>
<accession>A0AA38CCQ5</accession>